<comment type="caution">
    <text evidence="1">The sequence shown here is derived from an EMBL/GenBank/DDBJ whole genome shotgun (WGS) entry which is preliminary data.</text>
</comment>
<reference evidence="1 2" key="1">
    <citation type="submission" date="2019-06" db="EMBL/GenBank/DDBJ databases">
        <title>Genome Sequence of the Brown Rot Fungal Pathogen Monilinia fructicola.</title>
        <authorList>
            <person name="De Miccolis Angelini R.M."/>
            <person name="Landi L."/>
            <person name="Abate D."/>
            <person name="Pollastro S."/>
            <person name="Romanazzi G."/>
            <person name="Faretra F."/>
        </authorList>
    </citation>
    <scope>NUCLEOTIDE SEQUENCE [LARGE SCALE GENOMIC DNA]</scope>
    <source>
        <strain evidence="1 2">Mfrc123</strain>
    </source>
</reference>
<dbReference type="EMBL" id="VICG01000011">
    <property type="protein sequence ID" value="KAA8567037.1"/>
    <property type="molecule type" value="Genomic_DNA"/>
</dbReference>
<organism evidence="1 2">
    <name type="scientific">Monilinia fructicola</name>
    <name type="common">Brown rot fungus</name>
    <name type="synonym">Ciboria fructicola</name>
    <dbReference type="NCBI Taxonomy" id="38448"/>
    <lineage>
        <taxon>Eukaryota</taxon>
        <taxon>Fungi</taxon>
        <taxon>Dikarya</taxon>
        <taxon>Ascomycota</taxon>
        <taxon>Pezizomycotina</taxon>
        <taxon>Leotiomycetes</taxon>
        <taxon>Helotiales</taxon>
        <taxon>Sclerotiniaceae</taxon>
        <taxon>Monilinia</taxon>
    </lineage>
</organism>
<accession>A0A5M9JE53</accession>
<protein>
    <submittedName>
        <fullName evidence="1">Uncharacterized protein</fullName>
    </submittedName>
</protein>
<name>A0A5M9JE53_MONFR</name>
<gene>
    <name evidence="1" type="ORF">EYC84_010121</name>
</gene>
<keyword evidence="2" id="KW-1185">Reference proteome</keyword>
<dbReference type="Proteomes" id="UP000322873">
    <property type="component" value="Unassembled WGS sequence"/>
</dbReference>
<evidence type="ECO:0000313" key="1">
    <source>
        <dbReference type="EMBL" id="KAA8567037.1"/>
    </source>
</evidence>
<evidence type="ECO:0000313" key="2">
    <source>
        <dbReference type="Proteomes" id="UP000322873"/>
    </source>
</evidence>
<sequence length="202" mass="22808">MDGVSLATKDSETVDALFIDWEISGGVETIMLILLDLDTNTWEVVRLEPDDVEFPLGDGDETLKDGEDTREELVVRIDSRFDKIELVEPTFTGEEDKAVGLLAEVSDSEELNFLVVLVFDTAETTEERTRLENDIDFGTETEAGFWVLVVFAVEVKSLEEDVNVCDTDVKEDFIEELDIVFTDIVDVLLPFPDQFFNSYTCI</sequence>
<proteinExistence type="predicted"/>
<dbReference type="AlphaFoldDB" id="A0A5M9JE53"/>